<evidence type="ECO:0000259" key="4">
    <source>
        <dbReference type="PROSITE" id="PS50102"/>
    </source>
</evidence>
<dbReference type="Gene3D" id="3.30.70.330">
    <property type="match status" value="2"/>
</dbReference>
<accession>A0A6J0DUI6</accession>
<dbReference type="RefSeq" id="XP_015859596.1">
    <property type="nucleotide sequence ID" value="XM_016004110.3"/>
</dbReference>
<protein>
    <submittedName>
        <fullName evidence="5">RNA binding motif 31, Y-linked</fullName>
    </submittedName>
</protein>
<dbReference type="PROSITE" id="PS50102">
    <property type="entry name" value="RRM"/>
    <property type="match status" value="2"/>
</dbReference>
<dbReference type="GO" id="GO:0034046">
    <property type="term" value="F:poly(G) binding"/>
    <property type="evidence" value="ECO:0007669"/>
    <property type="project" value="TreeGrafter"/>
</dbReference>
<dbReference type="GO" id="GO:0000785">
    <property type="term" value="C:chromatin"/>
    <property type="evidence" value="ECO:0007669"/>
    <property type="project" value="TreeGrafter"/>
</dbReference>
<keyword evidence="6" id="KW-1185">Reference proteome</keyword>
<dbReference type="GeneTree" id="ENSGT00940000154426"/>
<dbReference type="SMART" id="SM00360">
    <property type="entry name" value="RRM"/>
    <property type="match status" value="2"/>
</dbReference>
<dbReference type="AlphaFoldDB" id="A0A6J0DUI6"/>
<dbReference type="InterPro" id="IPR012677">
    <property type="entry name" value="Nucleotide-bd_a/b_plait_sf"/>
</dbReference>
<dbReference type="OrthoDB" id="267048at2759"/>
<evidence type="ECO:0000256" key="2">
    <source>
        <dbReference type="ARBA" id="ARBA00023242"/>
    </source>
</evidence>
<feature type="domain" description="RRM" evidence="4">
    <location>
        <begin position="33"/>
        <end position="110"/>
    </location>
</feature>
<reference evidence="5" key="2">
    <citation type="submission" date="2025-08" db="UniProtKB">
        <authorList>
            <consortium name="Ensembl"/>
        </authorList>
    </citation>
    <scope>IDENTIFICATION</scope>
</reference>
<reference evidence="5" key="3">
    <citation type="submission" date="2025-09" db="UniProtKB">
        <authorList>
            <consortium name="Ensembl"/>
        </authorList>
    </citation>
    <scope>IDENTIFICATION</scope>
</reference>
<dbReference type="Pfam" id="PF00076">
    <property type="entry name" value="RRM_1"/>
    <property type="match status" value="2"/>
</dbReference>
<dbReference type="Ensembl" id="ENSPEMT00000035915.1">
    <property type="protein sequence ID" value="ENSPEMP00000031425.1"/>
    <property type="gene ID" value="ENSPEMG00000027407.1"/>
</dbReference>
<reference evidence="5 6" key="1">
    <citation type="submission" date="2018-10" db="EMBL/GenBank/DDBJ databases">
        <title>Improved assembly of the deer mouse Peromyscus maniculatus genome.</title>
        <authorList>
            <person name="Lassance J.-M."/>
            <person name="Hoekstra H.E."/>
        </authorList>
    </citation>
    <scope>NUCLEOTIDE SEQUENCE [LARGE SCALE GENOMIC DNA]</scope>
</reference>
<keyword evidence="3" id="KW-0694">RNA-binding</keyword>
<dbReference type="Proteomes" id="UP000694547">
    <property type="component" value="Chromosome X"/>
</dbReference>
<organism evidence="5 6">
    <name type="scientific">Peromyscus maniculatus bairdii</name>
    <name type="common">Prairie deer mouse</name>
    <dbReference type="NCBI Taxonomy" id="230844"/>
    <lineage>
        <taxon>Eukaryota</taxon>
        <taxon>Metazoa</taxon>
        <taxon>Chordata</taxon>
        <taxon>Craniata</taxon>
        <taxon>Vertebrata</taxon>
        <taxon>Euteleostomi</taxon>
        <taxon>Mammalia</taxon>
        <taxon>Eutheria</taxon>
        <taxon>Euarchontoglires</taxon>
        <taxon>Glires</taxon>
        <taxon>Rodentia</taxon>
        <taxon>Myomorpha</taxon>
        <taxon>Muroidea</taxon>
        <taxon>Cricetidae</taxon>
        <taxon>Neotominae</taxon>
        <taxon>Peromyscus</taxon>
    </lineage>
</organism>
<dbReference type="SUPFAM" id="SSF54928">
    <property type="entry name" value="RNA-binding domain, RBD"/>
    <property type="match status" value="2"/>
</dbReference>
<keyword evidence="2" id="KW-0539">Nucleus</keyword>
<comment type="subcellular location">
    <subcellularLocation>
        <location evidence="1">Nucleus</location>
    </subcellularLocation>
</comment>
<dbReference type="GO" id="GO:0010468">
    <property type="term" value="P:regulation of gene expression"/>
    <property type="evidence" value="ECO:0007669"/>
    <property type="project" value="TreeGrafter"/>
</dbReference>
<name>A0A6J0DUI6_PERMB</name>
<dbReference type="GeneID" id="102904881"/>
<evidence type="ECO:0000256" key="3">
    <source>
        <dbReference type="PROSITE-ProRule" id="PRU00176"/>
    </source>
</evidence>
<proteinExistence type="predicted"/>
<evidence type="ECO:0000313" key="5">
    <source>
        <dbReference type="Ensembl" id="ENSPEMP00000031425.1"/>
    </source>
</evidence>
<evidence type="ECO:0000256" key="1">
    <source>
        <dbReference type="ARBA" id="ARBA00004123"/>
    </source>
</evidence>
<dbReference type="PANTHER" id="PTHR48033">
    <property type="entry name" value="RNA-BINDING (RRM/RBD/RNP MOTIFS) FAMILY PROTEIN"/>
    <property type="match status" value="1"/>
</dbReference>
<gene>
    <name evidence="5" type="primary">LOC102904881</name>
</gene>
<dbReference type="PANTHER" id="PTHR48033:SF14">
    <property type="entry name" value="MCG53108"/>
    <property type="match status" value="1"/>
</dbReference>
<dbReference type="GO" id="GO:0008143">
    <property type="term" value="F:poly(A) binding"/>
    <property type="evidence" value="ECO:0007669"/>
    <property type="project" value="TreeGrafter"/>
</dbReference>
<feature type="domain" description="RRM" evidence="4">
    <location>
        <begin position="118"/>
        <end position="195"/>
    </location>
</feature>
<evidence type="ECO:0000313" key="6">
    <source>
        <dbReference type="Proteomes" id="UP000694547"/>
    </source>
</evidence>
<dbReference type="InterPro" id="IPR000504">
    <property type="entry name" value="RRM_dom"/>
</dbReference>
<dbReference type="InterPro" id="IPR035979">
    <property type="entry name" value="RBD_domain_sf"/>
</dbReference>
<dbReference type="GO" id="GO:0005654">
    <property type="term" value="C:nucleoplasm"/>
    <property type="evidence" value="ECO:0007669"/>
    <property type="project" value="TreeGrafter"/>
</dbReference>
<sequence length="565" mass="62311">MNTTSLAVRKYGERNQFREGFRIDATKNEQDDSKMFIGGLSPELNKQALLKYLSQFGEIIDFVIKIDQNTGLSRGFGFVLFKDSSTVEKVLLVKDHKVDGKKVEFRRAKAIESQFPIKKIFVGGLNPRMSEEKIRSYFGTFGQIEDIELPLCSYTKNRRAFGFIKYVEEISARKVLETRFHFIGSSRCEVKLAVPKQYPRRQPSKSKTKAMVRERKSVPAAEFESHWGQEGNQGFHFMANSDAQEANLDAHRAGPYTFRANSNVTVANATGSRDTPSEFQASPNALVPNSSTFMASQNAFTPNSNTVGVSHNALGANPNAFWANQYALGASPNTFRTSQYTLKPYPNALGVSQCALAAYPNPFGISQCALGATPNAPWTNQYPFGTYPNSFGVRQYASGTSPNASGISQYSQSANSDAFRPNYYAFWANTYDFQTSHYVLETSPCVYRTSQYALGANPNAFGASQYTVGATQNAFGANQNAFEANENFSGATGSGRSTEGLTFSQVQGHFPNAYNPLPAFRGSNGDYFFRYSYGAYDLESALNCNVQISQSSLLGNGYQGTFSAF</sequence>